<keyword evidence="2" id="KW-1185">Reference proteome</keyword>
<name>A0A314YJ75_PRUYE</name>
<dbReference type="EMBL" id="PJQY01000946">
    <property type="protein sequence ID" value="PQQ06643.1"/>
    <property type="molecule type" value="Genomic_DNA"/>
</dbReference>
<sequence>MAFTQYGFVENSGVCGGIGMMMQNVENVGSTRSGLKAVVNRDHTEYGWMKPVCFICKLWHHLRPLSFANMDFLSVYSFDFFETLGMVD</sequence>
<reference evidence="1 2" key="1">
    <citation type="submission" date="2018-02" db="EMBL/GenBank/DDBJ databases">
        <title>Draft genome of wild Prunus yedoensis var. nudiflora.</title>
        <authorList>
            <person name="Baek S."/>
            <person name="Kim J.-H."/>
            <person name="Choi K."/>
            <person name="Kim G.-B."/>
            <person name="Cho A."/>
            <person name="Jang H."/>
            <person name="Shin C.-H."/>
            <person name="Yu H.-J."/>
            <person name="Mun J.-H."/>
        </authorList>
    </citation>
    <scope>NUCLEOTIDE SEQUENCE [LARGE SCALE GENOMIC DNA]</scope>
    <source>
        <strain evidence="2">cv. Jeju island</strain>
        <tissue evidence="1">Leaf</tissue>
    </source>
</reference>
<evidence type="ECO:0000313" key="1">
    <source>
        <dbReference type="EMBL" id="PQQ06643.1"/>
    </source>
</evidence>
<gene>
    <name evidence="1" type="ORF">Pyn_29739</name>
</gene>
<evidence type="ECO:0000313" key="2">
    <source>
        <dbReference type="Proteomes" id="UP000250321"/>
    </source>
</evidence>
<comment type="caution">
    <text evidence="1">The sequence shown here is derived from an EMBL/GenBank/DDBJ whole genome shotgun (WGS) entry which is preliminary data.</text>
</comment>
<organism evidence="1 2">
    <name type="scientific">Prunus yedoensis var. nudiflora</name>
    <dbReference type="NCBI Taxonomy" id="2094558"/>
    <lineage>
        <taxon>Eukaryota</taxon>
        <taxon>Viridiplantae</taxon>
        <taxon>Streptophyta</taxon>
        <taxon>Embryophyta</taxon>
        <taxon>Tracheophyta</taxon>
        <taxon>Spermatophyta</taxon>
        <taxon>Magnoliopsida</taxon>
        <taxon>eudicotyledons</taxon>
        <taxon>Gunneridae</taxon>
        <taxon>Pentapetalae</taxon>
        <taxon>rosids</taxon>
        <taxon>fabids</taxon>
        <taxon>Rosales</taxon>
        <taxon>Rosaceae</taxon>
        <taxon>Amygdaloideae</taxon>
        <taxon>Amygdaleae</taxon>
        <taxon>Prunus</taxon>
    </lineage>
</organism>
<dbReference type="Proteomes" id="UP000250321">
    <property type="component" value="Unassembled WGS sequence"/>
</dbReference>
<protein>
    <submittedName>
        <fullName evidence="1">Uncharacterized protein</fullName>
    </submittedName>
</protein>
<accession>A0A314YJ75</accession>
<proteinExistence type="predicted"/>
<dbReference type="AlphaFoldDB" id="A0A314YJ75"/>